<comment type="subunit">
    <text evidence="2">Interacts with KAR2.</text>
</comment>
<dbReference type="InterPro" id="IPR031884">
    <property type="entry name" value="Sil1_fungi"/>
</dbReference>
<keyword evidence="5 9" id="KW-0732">Signal</keyword>
<sequence>MKFNKETVIVASYFLLSVSASIVQTDSELICSPTDPSDCYPKVFVPTNYWQTIKEGQEIPAGLHVRLNLETSTREAKISEEDDSNANTQDLVITEEPEIVEETMEEQIQRKIREAKENNSVKKPRASPEELNNYEAAVTEIHDSPLGSNLDLDRISIALDTLIELSHDIEFGAKLTSDQRIFQDLLRIGTKVTNSLKMVDIQEKAYRIMGSALRNNPEAVDNVLNKQSSTFLDTLFAQLRSIQSDVLQKRILGVIHALTQSDHFNAEYINGGGIGLDKLVDTFPSLGQQSKTRLINILEDANLLNIDRSSNSKRVIEDSTSPEKLYSDFLQDRLLSGKTNSETQLRLFFNKLSEVHTNNKNLKANKEFISWLAAESDTRAKSGKNKERDSSYTSADQAFDRGMLEARHIVFGNPMGLRKAYADEL</sequence>
<evidence type="ECO:0000256" key="2">
    <source>
        <dbReference type="ARBA" id="ARBA00011799"/>
    </source>
</evidence>
<evidence type="ECO:0000256" key="7">
    <source>
        <dbReference type="ARBA" id="ARBA00022927"/>
    </source>
</evidence>
<keyword evidence="6" id="KW-0256">Endoplasmic reticulum</keyword>
<gene>
    <name evidence="10" type="primary">SIL1</name>
    <name evidence="10" type="ORF">CAAN4_H02212</name>
</gene>
<proteinExistence type="inferred from homology"/>
<dbReference type="InterPro" id="IPR011989">
    <property type="entry name" value="ARM-like"/>
</dbReference>
<organism evidence="10 11">
    <name type="scientific">[Candida] anglica</name>
    <dbReference type="NCBI Taxonomy" id="148631"/>
    <lineage>
        <taxon>Eukaryota</taxon>
        <taxon>Fungi</taxon>
        <taxon>Dikarya</taxon>
        <taxon>Ascomycota</taxon>
        <taxon>Saccharomycotina</taxon>
        <taxon>Pichiomycetes</taxon>
        <taxon>Debaryomycetaceae</taxon>
        <taxon>Kurtzmaniella</taxon>
    </lineage>
</organism>
<evidence type="ECO:0000256" key="8">
    <source>
        <dbReference type="ARBA" id="ARBA00023010"/>
    </source>
</evidence>
<evidence type="ECO:0000256" key="3">
    <source>
        <dbReference type="ARBA" id="ARBA00015352"/>
    </source>
</evidence>
<keyword evidence="8" id="KW-0811">Translocation</keyword>
<evidence type="ECO:0000256" key="4">
    <source>
        <dbReference type="ARBA" id="ARBA00022448"/>
    </source>
</evidence>
<evidence type="ECO:0000313" key="11">
    <source>
        <dbReference type="Proteomes" id="UP001497600"/>
    </source>
</evidence>
<comment type="similarity">
    <text evidence="1">Belongs to the SIL1 family.</text>
</comment>
<keyword evidence="11" id="KW-1185">Reference proteome</keyword>
<keyword evidence="7" id="KW-0653">Protein transport</keyword>
<evidence type="ECO:0000256" key="9">
    <source>
        <dbReference type="SAM" id="SignalP"/>
    </source>
</evidence>
<evidence type="ECO:0000256" key="5">
    <source>
        <dbReference type="ARBA" id="ARBA00022729"/>
    </source>
</evidence>
<dbReference type="Pfam" id="PF16782">
    <property type="entry name" value="SIL1"/>
    <property type="match status" value="1"/>
</dbReference>
<protein>
    <recommendedName>
        <fullName evidence="3">Nucleotide exchange factor SIL1</fullName>
    </recommendedName>
</protein>
<evidence type="ECO:0000313" key="10">
    <source>
        <dbReference type="EMBL" id="CAK7920435.1"/>
    </source>
</evidence>
<accession>A0ABP0EJ83</accession>
<dbReference type="InterPro" id="IPR016024">
    <property type="entry name" value="ARM-type_fold"/>
</dbReference>
<dbReference type="Gene3D" id="1.25.10.10">
    <property type="entry name" value="Leucine-rich Repeat Variant"/>
    <property type="match status" value="1"/>
</dbReference>
<name>A0ABP0EJ83_9ASCO</name>
<dbReference type="InterPro" id="IPR050693">
    <property type="entry name" value="Hsp70_NEF-Inhibitors"/>
</dbReference>
<dbReference type="PANTHER" id="PTHR19316:SF34">
    <property type="entry name" value="NUCLEOTIDE EXCHANGE FACTOR SIL1"/>
    <property type="match status" value="1"/>
</dbReference>
<evidence type="ECO:0000256" key="1">
    <source>
        <dbReference type="ARBA" id="ARBA00010588"/>
    </source>
</evidence>
<dbReference type="SUPFAM" id="SSF48371">
    <property type="entry name" value="ARM repeat"/>
    <property type="match status" value="1"/>
</dbReference>
<reference evidence="10 11" key="1">
    <citation type="submission" date="2024-01" db="EMBL/GenBank/DDBJ databases">
        <authorList>
            <consortium name="Genoscope - CEA"/>
            <person name="William W."/>
        </authorList>
    </citation>
    <scope>NUCLEOTIDE SEQUENCE [LARGE SCALE GENOMIC DNA]</scope>
    <source>
        <strain evidence="10 11">29B2s-10</strain>
    </source>
</reference>
<feature type="chain" id="PRO_5045550985" description="Nucleotide exchange factor SIL1" evidence="9">
    <location>
        <begin position="21"/>
        <end position="425"/>
    </location>
</feature>
<dbReference type="PANTHER" id="PTHR19316">
    <property type="entry name" value="PROTEIN FOLDING REGULATOR"/>
    <property type="match status" value="1"/>
</dbReference>
<feature type="signal peptide" evidence="9">
    <location>
        <begin position="1"/>
        <end position="20"/>
    </location>
</feature>
<evidence type="ECO:0000256" key="6">
    <source>
        <dbReference type="ARBA" id="ARBA00022824"/>
    </source>
</evidence>
<dbReference type="Proteomes" id="UP001497600">
    <property type="component" value="Chromosome H"/>
</dbReference>
<keyword evidence="4" id="KW-0813">Transport</keyword>
<dbReference type="EMBL" id="OZ004260">
    <property type="protein sequence ID" value="CAK7920435.1"/>
    <property type="molecule type" value="Genomic_DNA"/>
</dbReference>